<dbReference type="Proteomes" id="UP001139179">
    <property type="component" value="Unassembled WGS sequence"/>
</dbReference>
<dbReference type="PANTHER" id="PTHR10587">
    <property type="entry name" value="GLYCOSYL TRANSFERASE-RELATED"/>
    <property type="match status" value="1"/>
</dbReference>
<protein>
    <submittedName>
        <fullName evidence="6">Polysaccharide deacetylase family protein</fullName>
    </submittedName>
</protein>
<dbReference type="RefSeq" id="WP_251223475.1">
    <property type="nucleotide sequence ID" value="NZ_JAMBOL010000009.1"/>
</dbReference>
<comment type="caution">
    <text evidence="6">The sequence shown here is derived from an EMBL/GenBank/DDBJ whole genome shotgun (WGS) entry which is preliminary data.</text>
</comment>
<proteinExistence type="predicted"/>
<dbReference type="PANTHER" id="PTHR10587:SF133">
    <property type="entry name" value="CHITIN DEACETYLASE 1-RELATED"/>
    <property type="match status" value="1"/>
</dbReference>
<dbReference type="InterPro" id="IPR011330">
    <property type="entry name" value="Glyco_hydro/deAcase_b/a-brl"/>
</dbReference>
<keyword evidence="7" id="KW-1185">Reference proteome</keyword>
<accession>A0A9X2DQA0</accession>
<reference evidence="6" key="1">
    <citation type="submission" date="2022-05" db="EMBL/GenBank/DDBJ databases">
        <title>Comparative Genomics of Spacecraft Associated Microbes.</title>
        <authorList>
            <person name="Tran M.T."/>
            <person name="Wright A."/>
            <person name="Seuylemezian A."/>
            <person name="Eisen J."/>
            <person name="Coil D."/>
        </authorList>
    </citation>
    <scope>NUCLEOTIDE SEQUENCE</scope>
    <source>
        <strain evidence="6">214.1.1</strain>
    </source>
</reference>
<feature type="transmembrane region" description="Helical" evidence="4">
    <location>
        <begin position="154"/>
        <end position="173"/>
    </location>
</feature>
<evidence type="ECO:0000256" key="4">
    <source>
        <dbReference type="SAM" id="Phobius"/>
    </source>
</evidence>
<dbReference type="SUPFAM" id="SSF88713">
    <property type="entry name" value="Glycoside hydrolase/deacetylase"/>
    <property type="match status" value="1"/>
</dbReference>
<feature type="domain" description="NodB homology" evidence="5">
    <location>
        <begin position="247"/>
        <end position="422"/>
    </location>
</feature>
<evidence type="ECO:0000259" key="5">
    <source>
        <dbReference type="PROSITE" id="PS51677"/>
    </source>
</evidence>
<keyword evidence="4" id="KW-1133">Transmembrane helix</keyword>
<keyword evidence="1" id="KW-0479">Metal-binding</keyword>
<dbReference type="InterPro" id="IPR002509">
    <property type="entry name" value="NODB_dom"/>
</dbReference>
<evidence type="ECO:0000256" key="2">
    <source>
        <dbReference type="ARBA" id="ARBA00022801"/>
    </source>
</evidence>
<dbReference type="GO" id="GO:0016810">
    <property type="term" value="F:hydrolase activity, acting on carbon-nitrogen (but not peptide) bonds"/>
    <property type="evidence" value="ECO:0007669"/>
    <property type="project" value="InterPro"/>
</dbReference>
<gene>
    <name evidence="6" type="ORF">M3202_11515</name>
</gene>
<dbReference type="InterPro" id="IPR050248">
    <property type="entry name" value="Polysacc_deacetylase_ArnD"/>
</dbReference>
<evidence type="ECO:0000256" key="3">
    <source>
        <dbReference type="SAM" id="MobiDB-lite"/>
    </source>
</evidence>
<dbReference type="EMBL" id="JAMBOL010000009">
    <property type="protein sequence ID" value="MCM3714706.1"/>
    <property type="molecule type" value="Genomic_DNA"/>
</dbReference>
<dbReference type="Pfam" id="PF01522">
    <property type="entry name" value="Polysacc_deac_1"/>
    <property type="match status" value="1"/>
</dbReference>
<evidence type="ECO:0000313" key="7">
    <source>
        <dbReference type="Proteomes" id="UP001139179"/>
    </source>
</evidence>
<dbReference type="GO" id="GO:0016020">
    <property type="term" value="C:membrane"/>
    <property type="evidence" value="ECO:0007669"/>
    <property type="project" value="TreeGrafter"/>
</dbReference>
<evidence type="ECO:0000256" key="1">
    <source>
        <dbReference type="ARBA" id="ARBA00022723"/>
    </source>
</evidence>
<dbReference type="GO" id="GO:0046872">
    <property type="term" value="F:metal ion binding"/>
    <property type="evidence" value="ECO:0007669"/>
    <property type="project" value="UniProtKB-KW"/>
</dbReference>
<organism evidence="6 7">
    <name type="scientific">Halalkalibacter oceani</name>
    <dbReference type="NCBI Taxonomy" id="1653776"/>
    <lineage>
        <taxon>Bacteria</taxon>
        <taxon>Bacillati</taxon>
        <taxon>Bacillota</taxon>
        <taxon>Bacilli</taxon>
        <taxon>Bacillales</taxon>
        <taxon>Bacillaceae</taxon>
        <taxon>Halalkalibacter</taxon>
    </lineage>
</organism>
<dbReference type="PROSITE" id="PS51677">
    <property type="entry name" value="NODB"/>
    <property type="match status" value="1"/>
</dbReference>
<dbReference type="GO" id="GO:0005975">
    <property type="term" value="P:carbohydrate metabolic process"/>
    <property type="evidence" value="ECO:0007669"/>
    <property type="project" value="InterPro"/>
</dbReference>
<sequence length="425" mass="48943">MDHVSHKLIEFLDLQDEKSTYFVKVRTMMKKTMVYLELEIDEETYRHMNQIVQRGKNARYRLSLQAMWDPFRREYLSTITRSEGTSLTSYDFVCSKKYVEVLEQLNTIHTIKKSDFKSLTYIHQLDKQGNKKKERRTLSSVFPQRMSSKFMKPVVAIASVILLLFLSMNNIFININVFTNSEHEKPIVDVSSEIQKQANSAHAQEPEEGTNTAGKETSEEEKVAEQAEAKTEKFHIQSDIVYGLPEGYAALTFDDGPSAYTKEIVNVLQEHGVKATFFFVGRNALRFSDSVTYVKEHDMAIGVHSWSHEDLTTLSSDNQMKDFIATNEVVTSILKENVGLFRPPYGNIDEALQKNAQEAGLNLVMWNRDPRDWQKESAEEVLQYFRDAELSGGIFLLHERSHTLEALPDIIDYFKSNNIKLVTLH</sequence>
<feature type="compositionally biased region" description="Basic and acidic residues" evidence="3">
    <location>
        <begin position="216"/>
        <end position="230"/>
    </location>
</feature>
<dbReference type="CDD" id="cd10917">
    <property type="entry name" value="CE4_NodB_like_6s_7s"/>
    <property type="match status" value="1"/>
</dbReference>
<keyword evidence="4" id="KW-0812">Transmembrane</keyword>
<name>A0A9X2DQA0_9BACI</name>
<keyword evidence="2" id="KW-0378">Hydrolase</keyword>
<dbReference type="Gene3D" id="3.20.20.370">
    <property type="entry name" value="Glycoside hydrolase/deacetylase"/>
    <property type="match status" value="1"/>
</dbReference>
<feature type="region of interest" description="Disordered" evidence="3">
    <location>
        <begin position="195"/>
        <end position="230"/>
    </location>
</feature>
<evidence type="ECO:0000313" key="6">
    <source>
        <dbReference type="EMBL" id="MCM3714706.1"/>
    </source>
</evidence>
<keyword evidence="4" id="KW-0472">Membrane</keyword>
<dbReference type="AlphaFoldDB" id="A0A9X2DQA0"/>